<dbReference type="EMBL" id="CP002582">
    <property type="protein sequence ID" value="ADZ85503.1"/>
    <property type="molecule type" value="Genomic_DNA"/>
</dbReference>
<proteinExistence type="predicted"/>
<feature type="chain" id="PRO_5003280250" evidence="1">
    <location>
        <begin position="27"/>
        <end position="745"/>
    </location>
</feature>
<organism evidence="3 4">
    <name type="scientific">Cellulosilyticum lentocellum (strain ATCC 49066 / DSM 5427 / NCIMB 11756 / RHM5)</name>
    <name type="common">Clostridium lentocellum</name>
    <dbReference type="NCBI Taxonomy" id="642492"/>
    <lineage>
        <taxon>Bacteria</taxon>
        <taxon>Bacillati</taxon>
        <taxon>Bacillota</taxon>
        <taxon>Clostridia</taxon>
        <taxon>Lachnospirales</taxon>
        <taxon>Cellulosilyticaceae</taxon>
        <taxon>Cellulosilyticum</taxon>
    </lineage>
</organism>
<keyword evidence="4" id="KW-1185">Reference proteome</keyword>
<dbReference type="STRING" id="642492.Clole_3823"/>
<gene>
    <name evidence="3" type="ordered locus">Clole_3823</name>
</gene>
<dbReference type="Proteomes" id="UP000008467">
    <property type="component" value="Chromosome"/>
</dbReference>
<protein>
    <submittedName>
        <fullName evidence="3">Copper amine oxidase-like domain-containing protein</fullName>
    </submittedName>
</protein>
<accession>F2JIN3</accession>
<dbReference type="AlphaFoldDB" id="F2JIN3"/>
<evidence type="ECO:0000313" key="3">
    <source>
        <dbReference type="EMBL" id="ADZ85503.1"/>
    </source>
</evidence>
<feature type="domain" description="Copper amine oxidase-like N-terminal" evidence="2">
    <location>
        <begin position="634"/>
        <end position="740"/>
    </location>
</feature>
<dbReference type="InterPro" id="IPR036582">
    <property type="entry name" value="Mao_N_sf"/>
</dbReference>
<dbReference type="Gene3D" id="3.30.457.10">
    <property type="entry name" value="Copper amine oxidase-like, N-terminal domain"/>
    <property type="match status" value="2"/>
</dbReference>
<feature type="signal peptide" evidence="1">
    <location>
        <begin position="1"/>
        <end position="26"/>
    </location>
</feature>
<evidence type="ECO:0000259" key="2">
    <source>
        <dbReference type="Pfam" id="PF07833"/>
    </source>
</evidence>
<dbReference type="KEGG" id="cle:Clole_3823"/>
<dbReference type="Pfam" id="PF07833">
    <property type="entry name" value="Cu_amine_oxidN1"/>
    <property type="match status" value="1"/>
</dbReference>
<dbReference type="SUPFAM" id="SSF55383">
    <property type="entry name" value="Copper amine oxidase, domain N"/>
    <property type="match status" value="1"/>
</dbReference>
<reference evidence="3 4" key="1">
    <citation type="journal article" date="2011" name="J. Bacteriol.">
        <title>Complete genome sequence of the cellulose-degrading bacterium Cellulosilyticum lentocellum.</title>
        <authorList>
            <consortium name="US DOE Joint Genome Institute"/>
            <person name="Miller D.A."/>
            <person name="Suen G."/>
            <person name="Bruce D."/>
            <person name="Copeland A."/>
            <person name="Cheng J.F."/>
            <person name="Detter C."/>
            <person name="Goodwin L.A."/>
            <person name="Han C.S."/>
            <person name="Hauser L.J."/>
            <person name="Land M.L."/>
            <person name="Lapidus A."/>
            <person name="Lucas S."/>
            <person name="Meincke L."/>
            <person name="Pitluck S."/>
            <person name="Tapia R."/>
            <person name="Teshima H."/>
            <person name="Woyke T."/>
            <person name="Fox B.G."/>
            <person name="Angert E.R."/>
            <person name="Currie C.R."/>
        </authorList>
    </citation>
    <scope>NUCLEOTIDE SEQUENCE [LARGE SCALE GENOMIC DNA]</scope>
    <source>
        <strain evidence="4">ATCC 49066 / DSM 5427 / NCIMB 11756 / RHM5</strain>
    </source>
</reference>
<dbReference type="InterPro" id="IPR012854">
    <property type="entry name" value="Cu_amine_oxidase-like_N"/>
</dbReference>
<sequence>MKLRQKLAVALASAMVLTSVPVVTMAASTNTLNRETVMVSENASLTDVATAPQLKIELKDYVATGTAKDVFYLELENAKWSELNGKLAVEDATGNKTAWTEPTGVTVDVINEKEAKVVVDVAAGSAPTLRIPLLTTVKEGDAKVTVKSFGSSSTVTGGTYTFATTSEDIAKVTVGTDIPSFYKSGSIADIVLTEAVAGAFKNSAGKDTIELTIQNDDFYFTGVGTAQLSYGFGTGTVTGIASINTNDSQVLTITLPKNLTQDSIGKITLTGITVASKEKTPETGDLTIDIDGKAVTSQSDVVVAKVADYGNTLSVKDDKAVEIVAGQTKAVEFTLSENVEDSMIANREVEFKLDKGYFALEDADKNEAKTKANLIASINSIKNGKTTLTSDQISAAITGTIVEDKKVVGFTLNTTSSVLATTSIDKITINADVNMGLEESGEATLAVTGRAIGEELTKVVATAKQSIEVKTEAAVLKVGLKGQEAGKITITETEKEMIKKGKDIEITLPAEKGITFAEAPEVKVTGDLQIGKVKLEDVTKDGKVTGQKVTIPVTRTSKTASIIEIANFVIDTDRTVAEGAYDVQIGGEALTALNDTIEATDFITIGTKNTEDLGSNGLRRGTSTFVIGESKYTVDGVVKEMDAKSFIQDPGYTMVPVRYVAEAFGVEGNNILFSNGVATIFAGTRTIQLTNNSDIAIVNGAQIKMATKVVMKDGRTYAPIGEVAQLLGVSKAWDNTTKTATFTNK</sequence>
<evidence type="ECO:0000313" key="4">
    <source>
        <dbReference type="Proteomes" id="UP000008467"/>
    </source>
</evidence>
<dbReference type="RefSeq" id="WP_013658777.1">
    <property type="nucleotide sequence ID" value="NC_015275.1"/>
</dbReference>
<keyword evidence="1" id="KW-0732">Signal</keyword>
<evidence type="ECO:0000256" key="1">
    <source>
        <dbReference type="SAM" id="SignalP"/>
    </source>
</evidence>
<name>F2JIN3_CELLD</name>
<dbReference type="eggNOG" id="COG1305">
    <property type="taxonomic scope" value="Bacteria"/>
</dbReference>
<dbReference type="HOGENOM" id="CLU_355519_0_0_9"/>